<gene>
    <name evidence="7" type="ORF">PCOR1329_LOCUS68347</name>
</gene>
<proteinExistence type="predicted"/>
<dbReference type="InterPro" id="IPR044862">
    <property type="entry name" value="Pro_4_hyd_alph_FE2OG_OXY"/>
</dbReference>
<evidence type="ECO:0000256" key="5">
    <source>
        <dbReference type="ARBA" id="ARBA00023004"/>
    </source>
</evidence>
<dbReference type="EMBL" id="CAUYUJ010018913">
    <property type="protein sequence ID" value="CAK0887232.1"/>
    <property type="molecule type" value="Genomic_DNA"/>
</dbReference>
<dbReference type="PANTHER" id="PTHR10869:SF246">
    <property type="entry name" value="TRANSMEMBRANE PROLYL 4-HYDROXYLASE"/>
    <property type="match status" value="1"/>
</dbReference>
<evidence type="ECO:0000313" key="8">
    <source>
        <dbReference type="Proteomes" id="UP001189429"/>
    </source>
</evidence>
<dbReference type="PROSITE" id="PS51471">
    <property type="entry name" value="FE2OG_OXY"/>
    <property type="match status" value="1"/>
</dbReference>
<evidence type="ECO:0000256" key="3">
    <source>
        <dbReference type="ARBA" id="ARBA00022964"/>
    </source>
</evidence>
<dbReference type="Gene3D" id="2.60.120.620">
    <property type="entry name" value="q2cbj1_9rhob like domain"/>
    <property type="match status" value="1"/>
</dbReference>
<dbReference type="InterPro" id="IPR006620">
    <property type="entry name" value="Pro_4_hyd_alph"/>
</dbReference>
<dbReference type="Proteomes" id="UP001189429">
    <property type="component" value="Unassembled WGS sequence"/>
</dbReference>
<name>A0ABN9WKY7_9DINO</name>
<keyword evidence="5" id="KW-0408">Iron</keyword>
<dbReference type="InterPro" id="IPR005123">
    <property type="entry name" value="Oxoglu/Fe-dep_dioxygenase_dom"/>
</dbReference>
<keyword evidence="8" id="KW-1185">Reference proteome</keyword>
<accession>A0ABN9WKY7</accession>
<dbReference type="SMART" id="SM00702">
    <property type="entry name" value="P4Hc"/>
    <property type="match status" value="1"/>
</dbReference>
<organism evidence="7 8">
    <name type="scientific">Prorocentrum cordatum</name>
    <dbReference type="NCBI Taxonomy" id="2364126"/>
    <lineage>
        <taxon>Eukaryota</taxon>
        <taxon>Sar</taxon>
        <taxon>Alveolata</taxon>
        <taxon>Dinophyceae</taxon>
        <taxon>Prorocentrales</taxon>
        <taxon>Prorocentraceae</taxon>
        <taxon>Prorocentrum</taxon>
    </lineage>
</organism>
<protein>
    <recommendedName>
        <fullName evidence="6">Fe2OG dioxygenase domain-containing protein</fullName>
    </recommendedName>
</protein>
<dbReference type="Pfam" id="PF13640">
    <property type="entry name" value="2OG-FeII_Oxy_3"/>
    <property type="match status" value="1"/>
</dbReference>
<evidence type="ECO:0000313" key="7">
    <source>
        <dbReference type="EMBL" id="CAK0887232.1"/>
    </source>
</evidence>
<dbReference type="PANTHER" id="PTHR10869">
    <property type="entry name" value="PROLYL 4-HYDROXYLASE ALPHA SUBUNIT"/>
    <property type="match status" value="1"/>
</dbReference>
<comment type="cofactor">
    <cofactor evidence="1">
        <name>L-ascorbate</name>
        <dbReference type="ChEBI" id="CHEBI:38290"/>
    </cofactor>
</comment>
<dbReference type="InterPro" id="IPR045054">
    <property type="entry name" value="P4HA-like"/>
</dbReference>
<keyword evidence="2" id="KW-0479">Metal-binding</keyword>
<comment type="caution">
    <text evidence="7">The sequence shown here is derived from an EMBL/GenBank/DDBJ whole genome shotgun (WGS) entry which is preliminary data.</text>
</comment>
<sequence>MLEVCPQTCNACHLVDKTPRCRQVREMPSAVKPGAINQTFERMLRIKGLSVEVISRDPWIVKLANFLTQKEIDFLKDEQIRGPWKQAADMDGGGNTVHSTNRKTEVAWCDCHCQNHPVSRRLFARIGEVLRVHPHYTEAMQFLRYTEGMYYKPHHDSPHISRNVNHACKHRIYTFFMYLNDVPQGGATAFPGLNISIKPERGSAILWPSVYDHDPYVADIRTIHEALAVEKGEKLSVNVWWTQGPRVLSDNLGCDAAPINFR</sequence>
<evidence type="ECO:0000256" key="4">
    <source>
        <dbReference type="ARBA" id="ARBA00023002"/>
    </source>
</evidence>
<evidence type="ECO:0000256" key="1">
    <source>
        <dbReference type="ARBA" id="ARBA00001961"/>
    </source>
</evidence>
<reference evidence="7" key="1">
    <citation type="submission" date="2023-10" db="EMBL/GenBank/DDBJ databases">
        <authorList>
            <person name="Chen Y."/>
            <person name="Shah S."/>
            <person name="Dougan E. K."/>
            <person name="Thang M."/>
            <person name="Chan C."/>
        </authorList>
    </citation>
    <scope>NUCLEOTIDE SEQUENCE [LARGE SCALE GENOMIC DNA]</scope>
</reference>
<feature type="domain" description="Fe2OG dioxygenase" evidence="6">
    <location>
        <begin position="136"/>
        <end position="244"/>
    </location>
</feature>
<keyword evidence="4" id="KW-0560">Oxidoreductase</keyword>
<evidence type="ECO:0000256" key="2">
    <source>
        <dbReference type="ARBA" id="ARBA00022723"/>
    </source>
</evidence>
<keyword evidence="3" id="KW-0223">Dioxygenase</keyword>
<evidence type="ECO:0000259" key="6">
    <source>
        <dbReference type="PROSITE" id="PS51471"/>
    </source>
</evidence>